<dbReference type="PANTHER" id="PTHR47966">
    <property type="entry name" value="BETA-SITE APP-CLEAVING ENZYME, ISOFORM A-RELATED"/>
    <property type="match status" value="1"/>
</dbReference>
<feature type="signal peptide" evidence="7">
    <location>
        <begin position="1"/>
        <end position="18"/>
    </location>
</feature>
<dbReference type="CDD" id="cd06097">
    <property type="entry name" value="Aspergillopepsin_like"/>
    <property type="match status" value="1"/>
</dbReference>
<dbReference type="Gene3D" id="2.40.70.10">
    <property type="entry name" value="Acid Proteases"/>
    <property type="match status" value="2"/>
</dbReference>
<dbReference type="InterPro" id="IPR021109">
    <property type="entry name" value="Peptidase_aspartic_dom_sf"/>
</dbReference>
<name>A0A507BC58_9PEZI</name>
<evidence type="ECO:0000256" key="5">
    <source>
        <dbReference type="PIRSR" id="PIRSR601461-1"/>
    </source>
</evidence>
<dbReference type="Proteomes" id="UP000319257">
    <property type="component" value="Unassembled WGS sequence"/>
</dbReference>
<evidence type="ECO:0000256" key="6">
    <source>
        <dbReference type="RuleBase" id="RU000454"/>
    </source>
</evidence>
<dbReference type="FunFam" id="2.40.70.10:FF:000024">
    <property type="entry name" value="Endothiapepsin"/>
    <property type="match status" value="1"/>
</dbReference>
<keyword evidence="7" id="KW-0732">Signal</keyword>
<reference evidence="9 10" key="1">
    <citation type="submission" date="2019-06" db="EMBL/GenBank/DDBJ databases">
        <title>Draft genome sequence of the filamentous fungus Phialemoniopsis curvata isolated from diesel fuel.</title>
        <authorList>
            <person name="Varaljay V.A."/>
            <person name="Lyon W.J."/>
            <person name="Crouch A.L."/>
            <person name="Drake C.E."/>
            <person name="Hollomon J.M."/>
            <person name="Nadeau L.J."/>
            <person name="Nunn H.S."/>
            <person name="Stevenson B.S."/>
            <person name="Bojanowski C.L."/>
            <person name="Crookes-Goodson W.J."/>
        </authorList>
    </citation>
    <scope>NUCLEOTIDE SEQUENCE [LARGE SCALE GENOMIC DNA]</scope>
    <source>
        <strain evidence="9 10">D216</strain>
    </source>
</reference>
<dbReference type="Pfam" id="PF00026">
    <property type="entry name" value="Asp"/>
    <property type="match status" value="1"/>
</dbReference>
<evidence type="ECO:0000256" key="3">
    <source>
        <dbReference type="ARBA" id="ARBA00022750"/>
    </source>
</evidence>
<dbReference type="STRING" id="1093900.A0A507BC58"/>
<evidence type="ECO:0000313" key="9">
    <source>
        <dbReference type="EMBL" id="TPX16244.1"/>
    </source>
</evidence>
<evidence type="ECO:0000256" key="1">
    <source>
        <dbReference type="ARBA" id="ARBA00007447"/>
    </source>
</evidence>
<dbReference type="AlphaFoldDB" id="A0A507BC58"/>
<evidence type="ECO:0000313" key="10">
    <source>
        <dbReference type="Proteomes" id="UP000319257"/>
    </source>
</evidence>
<feature type="chain" id="PRO_5021210349" description="Peptidase A1 domain-containing protein" evidence="7">
    <location>
        <begin position="19"/>
        <end position="415"/>
    </location>
</feature>
<dbReference type="SUPFAM" id="SSF50630">
    <property type="entry name" value="Acid proteases"/>
    <property type="match status" value="1"/>
</dbReference>
<dbReference type="RefSeq" id="XP_030997955.1">
    <property type="nucleotide sequence ID" value="XM_031138243.1"/>
</dbReference>
<dbReference type="PROSITE" id="PS51767">
    <property type="entry name" value="PEPTIDASE_A1"/>
    <property type="match status" value="1"/>
</dbReference>
<dbReference type="EMBL" id="SKBQ01000018">
    <property type="protein sequence ID" value="TPX16244.1"/>
    <property type="molecule type" value="Genomic_DNA"/>
</dbReference>
<dbReference type="InterPro" id="IPR033121">
    <property type="entry name" value="PEPTIDASE_A1"/>
</dbReference>
<dbReference type="GO" id="GO:0006508">
    <property type="term" value="P:proteolysis"/>
    <property type="evidence" value="ECO:0007669"/>
    <property type="project" value="UniProtKB-KW"/>
</dbReference>
<dbReference type="PRINTS" id="PR00792">
    <property type="entry name" value="PEPSIN"/>
</dbReference>
<dbReference type="InterPro" id="IPR001461">
    <property type="entry name" value="Aspartic_peptidase_A1"/>
</dbReference>
<comment type="similarity">
    <text evidence="1 6">Belongs to the peptidase A1 family.</text>
</comment>
<feature type="active site" evidence="5">
    <location>
        <position position="118"/>
    </location>
</feature>
<evidence type="ECO:0000256" key="7">
    <source>
        <dbReference type="SAM" id="SignalP"/>
    </source>
</evidence>
<protein>
    <recommendedName>
        <fullName evidence="8">Peptidase A1 domain-containing protein</fullName>
    </recommendedName>
</protein>
<comment type="caution">
    <text evidence="9">The sequence shown here is derived from an EMBL/GenBank/DDBJ whole genome shotgun (WGS) entry which is preliminary data.</text>
</comment>
<accession>A0A507BC58</accession>
<proteinExistence type="inferred from homology"/>
<evidence type="ECO:0000259" key="8">
    <source>
        <dbReference type="PROSITE" id="PS51767"/>
    </source>
</evidence>
<keyword evidence="10" id="KW-1185">Reference proteome</keyword>
<dbReference type="PROSITE" id="PS00141">
    <property type="entry name" value="ASP_PROTEASE"/>
    <property type="match status" value="2"/>
</dbReference>
<dbReference type="OrthoDB" id="2747330at2759"/>
<dbReference type="InterPro" id="IPR001969">
    <property type="entry name" value="Aspartic_peptidase_AS"/>
</dbReference>
<keyword evidence="2 6" id="KW-0645">Protease</keyword>
<organism evidence="9 10">
    <name type="scientific">Thyridium curvatum</name>
    <dbReference type="NCBI Taxonomy" id="1093900"/>
    <lineage>
        <taxon>Eukaryota</taxon>
        <taxon>Fungi</taxon>
        <taxon>Dikarya</taxon>
        <taxon>Ascomycota</taxon>
        <taxon>Pezizomycotina</taxon>
        <taxon>Sordariomycetes</taxon>
        <taxon>Sordariomycetidae</taxon>
        <taxon>Thyridiales</taxon>
        <taxon>Thyridiaceae</taxon>
        <taxon>Thyridium</taxon>
    </lineage>
</organism>
<dbReference type="InterPro" id="IPR034163">
    <property type="entry name" value="Aspergillopepsin-like_cat_dom"/>
</dbReference>
<feature type="domain" description="Peptidase A1" evidence="8">
    <location>
        <begin position="100"/>
        <end position="411"/>
    </location>
</feature>
<dbReference type="GO" id="GO:0004190">
    <property type="term" value="F:aspartic-type endopeptidase activity"/>
    <property type="evidence" value="ECO:0007669"/>
    <property type="project" value="UniProtKB-KW"/>
</dbReference>
<evidence type="ECO:0000256" key="2">
    <source>
        <dbReference type="ARBA" id="ARBA00022670"/>
    </source>
</evidence>
<dbReference type="InParanoid" id="A0A507BC58"/>
<keyword evidence="4 6" id="KW-0378">Hydrolase</keyword>
<dbReference type="GeneID" id="41971340"/>
<gene>
    <name evidence="9" type="ORF">E0L32_003893</name>
</gene>
<feature type="active site" evidence="5">
    <location>
        <position position="302"/>
    </location>
</feature>
<dbReference type="FunFam" id="2.40.70.10:FF:000026">
    <property type="entry name" value="Endothiapepsin"/>
    <property type="match status" value="1"/>
</dbReference>
<evidence type="ECO:0000256" key="4">
    <source>
        <dbReference type="ARBA" id="ARBA00022801"/>
    </source>
</evidence>
<dbReference type="PANTHER" id="PTHR47966:SF2">
    <property type="entry name" value="ASPERGILLOPEPSIN-1-RELATED"/>
    <property type="match status" value="1"/>
</dbReference>
<keyword evidence="3 6" id="KW-0064">Aspartyl protease</keyword>
<sequence>MPSTAFLLAGLAATGALASPLAHPRVGTAVGQSLSVEQVRNAQFAGRHGPFALAKAYIKYGAPVPGDLSAAVARLLQELGLDKRATGSVVATPAQYDAEYLSPVSIGTPAQTLMLDFDTGSSDLWVFSSETPKSSVQGQTVYNPSKSSTAKKLSGATWKISYGDGSSSSGSVYTDKVTIGGLSVSNVAVESAQKVSREFTAEADLDGLLGLAFSSINTVQPTQQKTFFDMAKPSLDSAVFTADLKYGKAGKYNFGYIDDSAYNGSLTYTAVDSSNGWWMFTSPGYAVGSGTLDSTSITGIADTGTTLLLVPSSVVTTYYKQIRNARYDSSQAGYVFPCSTSLPSFTYAVGNSQIVIPGKYINFAPVDSAGSSCFGGIQSDEGIGFSIFGDVALKAAFVVFDGSQSPRLGFASKVL</sequence>